<evidence type="ECO:0000313" key="2">
    <source>
        <dbReference type="Proteomes" id="UP000033591"/>
    </source>
</evidence>
<dbReference type="EMBL" id="LAOC01000001">
    <property type="protein sequence ID" value="KJV79473.1"/>
    <property type="molecule type" value="Genomic_DNA"/>
</dbReference>
<dbReference type="RefSeq" id="WP_014365559.1">
    <property type="nucleotide sequence ID" value="NZ_LAOC01000001.1"/>
</dbReference>
<protein>
    <submittedName>
        <fullName evidence="1">Uncharacterized protein</fullName>
    </submittedName>
</protein>
<sequence>MGAVIAVIGLTARTTLRETPVFADAKHQLQESLADAIEKGDVNIKKPFSATRKGQ</sequence>
<comment type="caution">
    <text evidence="1">The sequence shown here is derived from an EMBL/GenBank/DDBJ whole genome shotgun (WGS) entry which is preliminary data.</text>
</comment>
<reference evidence="1 2" key="1">
    <citation type="submission" date="2015-01" db="EMBL/GenBank/DDBJ databases">
        <title>Genome Sequencing of Rickettsiales.</title>
        <authorList>
            <person name="Daugherty S.C."/>
            <person name="Su Q."/>
            <person name="Abolude K."/>
            <person name="Beier-Sexton M."/>
            <person name="Carlyon J.A."/>
            <person name="Carter R."/>
            <person name="Day N.P."/>
            <person name="Dumler S.J."/>
            <person name="Dyachenko V."/>
            <person name="Godinez A."/>
            <person name="Kurtti T.J."/>
            <person name="Lichay M."/>
            <person name="Mullins K.E."/>
            <person name="Ott S."/>
            <person name="Pappas-Brown V."/>
            <person name="Paris D.H."/>
            <person name="Patel P."/>
            <person name="Richards A.L."/>
            <person name="Sadzewicz L."/>
            <person name="Sears K."/>
            <person name="Seidman D."/>
            <person name="Sengamalay N."/>
            <person name="Stenos J."/>
            <person name="Tallon L.J."/>
            <person name="Vincent G."/>
            <person name="Fraser C.M."/>
            <person name="Munderloh U."/>
            <person name="Dunning-Hotopp J.C."/>
        </authorList>
    </citation>
    <scope>NUCLEOTIDE SEQUENCE [LARGE SCALE GENOMIC DNA]</scope>
    <source>
        <strain evidence="1 2">Ect</strain>
    </source>
</reference>
<gene>
    <name evidence="1" type="ORF">RMAECT_0075</name>
</gene>
<dbReference type="PATRIC" id="fig|1359199.3.peg.72"/>
<proteinExistence type="predicted"/>
<accession>A0A0F3PGQ6</accession>
<organism evidence="1 2">
    <name type="scientific">Rickettsia rhipicephali str. Ect</name>
    <dbReference type="NCBI Taxonomy" id="1359199"/>
    <lineage>
        <taxon>Bacteria</taxon>
        <taxon>Pseudomonadati</taxon>
        <taxon>Pseudomonadota</taxon>
        <taxon>Alphaproteobacteria</taxon>
        <taxon>Rickettsiales</taxon>
        <taxon>Rickettsiaceae</taxon>
        <taxon>Rickettsieae</taxon>
        <taxon>Rickettsia</taxon>
        <taxon>spotted fever group</taxon>
    </lineage>
</organism>
<dbReference type="Proteomes" id="UP000033591">
    <property type="component" value="Unassembled WGS sequence"/>
</dbReference>
<name>A0A0F3PGQ6_RICRH</name>
<dbReference type="AlphaFoldDB" id="A0A0F3PGQ6"/>
<evidence type="ECO:0000313" key="1">
    <source>
        <dbReference type="EMBL" id="KJV79473.1"/>
    </source>
</evidence>